<protein>
    <submittedName>
        <fullName evidence="2">Uncharacterized protein</fullName>
    </submittedName>
</protein>
<reference evidence="2" key="1">
    <citation type="submission" date="2020-10" db="EMBL/GenBank/DDBJ databases">
        <title>Taxonomic study of unclassified bacteria belonging to the class Ktedonobacteria.</title>
        <authorList>
            <person name="Yabe S."/>
            <person name="Wang C.M."/>
            <person name="Zheng Y."/>
            <person name="Sakai Y."/>
            <person name="Cavaletti L."/>
            <person name="Monciardini P."/>
            <person name="Donadio S."/>
        </authorList>
    </citation>
    <scope>NUCLEOTIDE SEQUENCE</scope>
    <source>
        <strain evidence="2">ID150040</strain>
    </source>
</reference>
<feature type="compositionally biased region" description="Basic and acidic residues" evidence="1">
    <location>
        <begin position="12"/>
        <end position="25"/>
    </location>
</feature>
<dbReference type="Proteomes" id="UP000597444">
    <property type="component" value="Unassembled WGS sequence"/>
</dbReference>
<name>A0A8J3N4S1_9CHLR</name>
<accession>A0A8J3N4S1</accession>
<organism evidence="2 3">
    <name type="scientific">Reticulibacter mediterranei</name>
    <dbReference type="NCBI Taxonomy" id="2778369"/>
    <lineage>
        <taxon>Bacteria</taxon>
        <taxon>Bacillati</taxon>
        <taxon>Chloroflexota</taxon>
        <taxon>Ktedonobacteria</taxon>
        <taxon>Ktedonobacterales</taxon>
        <taxon>Reticulibacteraceae</taxon>
        <taxon>Reticulibacter</taxon>
    </lineage>
</organism>
<keyword evidence="3" id="KW-1185">Reference proteome</keyword>
<gene>
    <name evidence="2" type="ORF">KSF_085600</name>
</gene>
<comment type="caution">
    <text evidence="2">The sequence shown here is derived from an EMBL/GenBank/DDBJ whole genome shotgun (WGS) entry which is preliminary data.</text>
</comment>
<evidence type="ECO:0000256" key="1">
    <source>
        <dbReference type="SAM" id="MobiDB-lite"/>
    </source>
</evidence>
<sequence>MLCSGARNGETSLDHGENGNEKPDYRAASVKLSDRTGNGHPGDAGFAARGRGRKKGGEER</sequence>
<dbReference type="AlphaFoldDB" id="A0A8J3N4S1"/>
<evidence type="ECO:0000313" key="3">
    <source>
        <dbReference type="Proteomes" id="UP000597444"/>
    </source>
</evidence>
<evidence type="ECO:0000313" key="2">
    <source>
        <dbReference type="EMBL" id="GHO98512.1"/>
    </source>
</evidence>
<feature type="region of interest" description="Disordered" evidence="1">
    <location>
        <begin position="1"/>
        <end position="60"/>
    </location>
</feature>
<dbReference type="EMBL" id="BNJK01000002">
    <property type="protein sequence ID" value="GHO98512.1"/>
    <property type="molecule type" value="Genomic_DNA"/>
</dbReference>
<proteinExistence type="predicted"/>